<evidence type="ECO:0000259" key="1">
    <source>
        <dbReference type="PROSITE" id="PS50234"/>
    </source>
</evidence>
<dbReference type="Pfam" id="PF13519">
    <property type="entry name" value="VWA_2"/>
    <property type="match status" value="1"/>
</dbReference>
<gene>
    <name evidence="2" type="ORF">FWILDA_LOCUS158</name>
</gene>
<feature type="non-terminal residue" evidence="2">
    <location>
        <position position="1819"/>
    </location>
</feature>
<dbReference type="EMBL" id="CAMKVN010000009">
    <property type="protein sequence ID" value="CAI2161648.1"/>
    <property type="molecule type" value="Genomic_DNA"/>
</dbReference>
<dbReference type="PANTHER" id="PTHR22796:SF1">
    <property type="entry name" value="VWFA DOMAIN-CONTAINING PROTEIN"/>
    <property type="match status" value="1"/>
</dbReference>
<dbReference type="SUPFAM" id="SSF53300">
    <property type="entry name" value="vWA-like"/>
    <property type="match status" value="1"/>
</dbReference>
<reference evidence="2" key="1">
    <citation type="submission" date="2022-08" db="EMBL/GenBank/DDBJ databases">
        <authorList>
            <person name="Kallberg Y."/>
            <person name="Tangrot J."/>
            <person name="Rosling A."/>
        </authorList>
    </citation>
    <scope>NUCLEOTIDE SEQUENCE</scope>
    <source>
        <strain evidence="2">Wild A</strain>
    </source>
</reference>
<keyword evidence="3" id="KW-1185">Reference proteome</keyword>
<dbReference type="PANTHER" id="PTHR22796">
    <property type="entry name" value="URG4-RELATED"/>
    <property type="match status" value="1"/>
</dbReference>
<dbReference type="InterPro" id="IPR002035">
    <property type="entry name" value="VWF_A"/>
</dbReference>
<dbReference type="InterPro" id="IPR036465">
    <property type="entry name" value="vWFA_dom_sf"/>
</dbReference>
<proteinExistence type="predicted"/>
<evidence type="ECO:0000313" key="3">
    <source>
        <dbReference type="Proteomes" id="UP001153678"/>
    </source>
</evidence>
<dbReference type="PROSITE" id="PS50234">
    <property type="entry name" value="VWFA"/>
    <property type="match status" value="1"/>
</dbReference>
<dbReference type="OrthoDB" id="2343366at2759"/>
<dbReference type="Gene3D" id="3.40.50.300">
    <property type="entry name" value="P-loop containing nucleotide triphosphate hydrolases"/>
    <property type="match status" value="1"/>
</dbReference>
<comment type="caution">
    <text evidence="2">The sequence shown here is derived from an EMBL/GenBank/DDBJ whole genome shotgun (WGS) entry which is preliminary data.</text>
</comment>
<dbReference type="Gene3D" id="3.40.50.410">
    <property type="entry name" value="von Willebrand factor, type A domain"/>
    <property type="match status" value="1"/>
</dbReference>
<evidence type="ECO:0000313" key="2">
    <source>
        <dbReference type="EMBL" id="CAI2161648.1"/>
    </source>
</evidence>
<sequence>QLHQYHDALKDAKKELESKKEIERLSIQEDAKILKKLAYNKLEELYGRLEDDFQLNVVVMIQDDECNEKQKEQGMDKDIEFEEFFSKYSEIQTQASNNEKLDTNEVNEAIWKTFYNLLKNPSLLSSLQIYKDYFKHLGLKSLLSLHKFTFEMNDNQINEYDKQSILSNLKDSDSAIIDKLFDQEFCPNNLELRESIIKLFRDKYNQWKNNIFLNDIDKIEPKWSDYKNKVTENLRVEHEKFKSNLERNAFEILSALIEAKFPDGPLFKIIDISSNSFTIFPNFTINYELDTVQPARLQITIYETMLEQEDCLKIQEDEFHIPKPKLSTPANGQYDLTTSIVIDNPKIFRTLQTGKDCLIAINESKGLIGIYDFNHGKLNVFTFDEDQLHLYPRNLNIQILGWYNNSVPDIQHFLFIKDTEELCFVEKSGRARIYNLVNGQFRAGVSQFPSESIAILSSPDGACIVAFVKEQKKSIKSLGDEGGYISNDQENNQLSSKTFESPKKIVKAYIYFCAEFGKPASKVIDMPHNMQSSEFFQFSILHKRQIHLTTFDINSGIFHSVIIKITLEKTQYRFQQLSRKKSLGQVKFESITADKNFDESIIIGNKTNFTKDFKGGENIVIMGERHRVSEVISDERLKLAGNISYILGIESWQDFRIEPKAKLNGFIDSYKLMFEKYPIDSCIDIEQNKPLSLHIVLDILHDKDIEEYSTKFEDYILEMFKDLKRETNKPQTILKKFSIFVTTFQELDIVNLIHAKRKRIANIQLGEWIIQLSCLIPIQIAVAKNNQFQPLRDGLSENGRLGFDDGYRPVDSIARNISFGWYEGILKYFGDRQVKVVSSMGEQSCGKSYLLNHLVGSTFDGSAMRCTEGVWMSLVITKKFIYVALDFEGLKSLERTPQEDLFLTLLNTINQFAINRDLSSMFQRFQDGATLFEADSKIFQAMKLRSDIVREFYSRFEQLVTEEGEDNFITKMYKGGLNIMPWPIFNDAAWFKALAEVKSILDEQETKYVNARIFLQNIKVIMAKLKVCDWGSLDENLVQNRVSTLKRLLYNAVFWGIEQKNLTVEHLINRDSGKDIDDPIICISEIFDDLREKEAELMLDSELILFEENTNFIHLSTDLRTYFEDKIQLRKLSSNDAEWFKSLVKFFKYIIDRRIVRVQEWFKQNTIRFPQDNSDIVIAKYTLEQEISKLTNFWTLCGLTCQTCGKHACNKANHLCGNRCSLSEKRNCQKICAKEIGHKGDNHLCQSSRHNCGEPCSLNTHTIKGGYQCSNKCIMPHEVEHYIHKCENETCPIQCPIKDCQRRCQSNNHFHALSGVNHFCGNEHHCLKDCDQPGICKVHIEPQKQKEIYQGLVQDTSIAFTKYIQLSEKLKCNKKIPPNEFEHDGPHIHDNFHFCDVKCPFCEYYCTLPYGHTQKHETKHGNMIQTEFTSENDEFEYGGYKLRIGDKGTFLLCNLVCKELGRHRHIDYCQNEETCKLGNQGQDIKHIDGEISPNPEIKKDFVSHRLFWEHPYSSQELQEFAKCDHECQDEVHNKPQDTSNATLFAKSYCELPLFHPPLKVTSPLSNNLGYISLDGHHFTCENPSTRVAAFHIIFVLDRSSSMSKIDRKPIENTPICEFLKRNHNNRLGAVYNAVYSFLHTRLQTIPKSSRVQDAISIILFDEQAVAPYVNQSLTDSNIIINNLVQYFPSIGTNFDSAIEKAGQIIDTNFDPTKANIIIFLSDGGCAIPESRLKNICKHNQNKKSPLYLYTVLFSSRTHSSSLEQMAEIAQSYHPPNSSSVALRCQFTRAIDEVKLVDHFTCVAASLRKHKPALLKNSVL</sequence>
<dbReference type="CDD" id="cd00198">
    <property type="entry name" value="vWFA"/>
    <property type="match status" value="1"/>
</dbReference>
<organism evidence="2 3">
    <name type="scientific">Funneliformis geosporum</name>
    <dbReference type="NCBI Taxonomy" id="1117311"/>
    <lineage>
        <taxon>Eukaryota</taxon>
        <taxon>Fungi</taxon>
        <taxon>Fungi incertae sedis</taxon>
        <taxon>Mucoromycota</taxon>
        <taxon>Glomeromycotina</taxon>
        <taxon>Glomeromycetes</taxon>
        <taxon>Glomerales</taxon>
        <taxon>Glomeraceae</taxon>
        <taxon>Funneliformis</taxon>
    </lineage>
</organism>
<dbReference type="SUPFAM" id="SSF52540">
    <property type="entry name" value="P-loop containing nucleoside triphosphate hydrolases"/>
    <property type="match status" value="1"/>
</dbReference>
<dbReference type="InterPro" id="IPR027417">
    <property type="entry name" value="P-loop_NTPase"/>
</dbReference>
<protein>
    <submittedName>
        <fullName evidence="2">17233_t:CDS:1</fullName>
    </submittedName>
</protein>
<feature type="domain" description="VWFA" evidence="1">
    <location>
        <begin position="1591"/>
        <end position="1799"/>
    </location>
</feature>
<accession>A0A9W4S9G5</accession>
<name>A0A9W4S9G5_9GLOM</name>
<dbReference type="Proteomes" id="UP001153678">
    <property type="component" value="Unassembled WGS sequence"/>
</dbReference>